<reference evidence="5 6" key="1">
    <citation type="submission" date="2015-09" db="EMBL/GenBank/DDBJ databases">
        <title>Draft genome of the parasitic nematode Teladorsagia circumcincta isolate WARC Sus (inbred).</title>
        <authorList>
            <person name="Mitreva M."/>
        </authorList>
    </citation>
    <scope>NUCLEOTIDE SEQUENCE [LARGE SCALE GENOMIC DNA]</scope>
    <source>
        <strain evidence="5 6">S</strain>
    </source>
</reference>
<dbReference type="InterPro" id="IPR018136">
    <property type="entry name" value="Aconitase_4Fe-4S_BS"/>
</dbReference>
<sequence length="216" mass="23539">MSQATDRKAIASEAEKYKDILVGDEGAPYDRIIDLDLDTLVPHVNGPYTPDLAWPIDKFAENAKKNGWPQDIKVALIGSCTNSSYEDMTRAASIAKQALDKGMKAKTLFVVTPGSEQVRATIERDGLTKIFEDFGGTVLANACGPCIGQWDRQDVKMGEKNTIVTSYNRNFTGRNDANPATHSFLTSPDTVVALAINGRLDFNPLKDELTAPDGPF</sequence>
<dbReference type="AlphaFoldDB" id="A0A2G9TJ18"/>
<evidence type="ECO:0000256" key="1">
    <source>
        <dbReference type="ARBA" id="ARBA00022723"/>
    </source>
</evidence>
<dbReference type="InterPro" id="IPR015931">
    <property type="entry name" value="Acnase/IPM_dHydase_lsu_aba_1/3"/>
</dbReference>
<evidence type="ECO:0000256" key="2">
    <source>
        <dbReference type="ARBA" id="ARBA00023004"/>
    </source>
</evidence>
<dbReference type="GO" id="GO:0003994">
    <property type="term" value="F:aconitate hydratase activity"/>
    <property type="evidence" value="ECO:0007669"/>
    <property type="project" value="TreeGrafter"/>
</dbReference>
<dbReference type="GO" id="GO:0046872">
    <property type="term" value="F:metal ion binding"/>
    <property type="evidence" value="ECO:0007669"/>
    <property type="project" value="UniProtKB-KW"/>
</dbReference>
<name>A0A2G9TJ18_TELCI</name>
<evidence type="ECO:0000313" key="5">
    <source>
        <dbReference type="EMBL" id="PIO57967.1"/>
    </source>
</evidence>
<dbReference type="PRINTS" id="PR00415">
    <property type="entry name" value="ACONITASE"/>
</dbReference>
<dbReference type="PANTHER" id="PTHR43160:SF3">
    <property type="entry name" value="ACONITATE HYDRATASE, MITOCHONDRIAL"/>
    <property type="match status" value="1"/>
</dbReference>
<dbReference type="OrthoDB" id="2224430at2759"/>
<dbReference type="GO" id="GO:0051539">
    <property type="term" value="F:4 iron, 4 sulfur cluster binding"/>
    <property type="evidence" value="ECO:0007669"/>
    <property type="project" value="TreeGrafter"/>
</dbReference>
<dbReference type="FunFam" id="3.30.499.10:FF:000003">
    <property type="entry name" value="Aconitate hydratase, mitochondrial"/>
    <property type="match status" value="1"/>
</dbReference>
<keyword evidence="3" id="KW-0411">Iron-sulfur</keyword>
<keyword evidence="6" id="KW-1185">Reference proteome</keyword>
<dbReference type="Proteomes" id="UP000230423">
    <property type="component" value="Unassembled WGS sequence"/>
</dbReference>
<dbReference type="PROSITE" id="PS00450">
    <property type="entry name" value="ACONITASE_1"/>
    <property type="match status" value="1"/>
</dbReference>
<feature type="domain" description="Aconitase/3-isopropylmalate dehydratase large subunit alpha/beta/alpha" evidence="4">
    <location>
        <begin position="12"/>
        <end position="198"/>
    </location>
</feature>
<evidence type="ECO:0000256" key="3">
    <source>
        <dbReference type="ARBA" id="ARBA00023014"/>
    </source>
</evidence>
<dbReference type="GO" id="GO:0006099">
    <property type="term" value="P:tricarboxylic acid cycle"/>
    <property type="evidence" value="ECO:0007669"/>
    <property type="project" value="TreeGrafter"/>
</dbReference>
<accession>A0A2G9TJ18</accession>
<dbReference type="InterPro" id="IPR001030">
    <property type="entry name" value="Acoase/IPM_deHydtase_lsu_aba"/>
</dbReference>
<evidence type="ECO:0000313" key="6">
    <source>
        <dbReference type="Proteomes" id="UP000230423"/>
    </source>
</evidence>
<proteinExistence type="predicted"/>
<dbReference type="Pfam" id="PF00330">
    <property type="entry name" value="Aconitase"/>
    <property type="match status" value="1"/>
</dbReference>
<dbReference type="GO" id="GO:0005829">
    <property type="term" value="C:cytosol"/>
    <property type="evidence" value="ECO:0007669"/>
    <property type="project" value="TreeGrafter"/>
</dbReference>
<dbReference type="EMBL" id="KZ362932">
    <property type="protein sequence ID" value="PIO57967.1"/>
    <property type="molecule type" value="Genomic_DNA"/>
</dbReference>
<protein>
    <submittedName>
        <fullName evidence="5">Aconitase family protein</fullName>
    </submittedName>
</protein>
<keyword evidence="1" id="KW-0479">Metal-binding</keyword>
<dbReference type="InterPro" id="IPR050926">
    <property type="entry name" value="Aconitase/IPM_isomerase"/>
</dbReference>
<dbReference type="GO" id="GO:0005739">
    <property type="term" value="C:mitochondrion"/>
    <property type="evidence" value="ECO:0007669"/>
    <property type="project" value="TreeGrafter"/>
</dbReference>
<gene>
    <name evidence="5" type="ORF">TELCIR_20610</name>
</gene>
<dbReference type="InterPro" id="IPR036008">
    <property type="entry name" value="Aconitase_4Fe-4S_dom"/>
</dbReference>
<dbReference type="PANTHER" id="PTHR43160">
    <property type="entry name" value="ACONITATE HYDRATASE B"/>
    <property type="match status" value="1"/>
</dbReference>
<organism evidence="5 6">
    <name type="scientific">Teladorsagia circumcincta</name>
    <name type="common">Brown stomach worm</name>
    <name type="synonym">Ostertagia circumcincta</name>
    <dbReference type="NCBI Taxonomy" id="45464"/>
    <lineage>
        <taxon>Eukaryota</taxon>
        <taxon>Metazoa</taxon>
        <taxon>Ecdysozoa</taxon>
        <taxon>Nematoda</taxon>
        <taxon>Chromadorea</taxon>
        <taxon>Rhabditida</taxon>
        <taxon>Rhabditina</taxon>
        <taxon>Rhabditomorpha</taxon>
        <taxon>Strongyloidea</taxon>
        <taxon>Trichostrongylidae</taxon>
        <taxon>Teladorsagia</taxon>
    </lineage>
</organism>
<dbReference type="SUPFAM" id="SSF53732">
    <property type="entry name" value="Aconitase iron-sulfur domain"/>
    <property type="match status" value="1"/>
</dbReference>
<dbReference type="PROSITE" id="PS01244">
    <property type="entry name" value="ACONITASE_2"/>
    <property type="match status" value="1"/>
</dbReference>
<evidence type="ECO:0000259" key="4">
    <source>
        <dbReference type="Pfam" id="PF00330"/>
    </source>
</evidence>
<dbReference type="Gene3D" id="3.30.499.10">
    <property type="entry name" value="Aconitase, domain 3"/>
    <property type="match status" value="1"/>
</dbReference>
<keyword evidence="2" id="KW-0408">Iron</keyword>